<organism evidence="1 2">
    <name type="scientific">Limosa lapponica baueri</name>
    <dbReference type="NCBI Taxonomy" id="1758121"/>
    <lineage>
        <taxon>Eukaryota</taxon>
        <taxon>Metazoa</taxon>
        <taxon>Chordata</taxon>
        <taxon>Craniata</taxon>
        <taxon>Vertebrata</taxon>
        <taxon>Euteleostomi</taxon>
        <taxon>Archelosauria</taxon>
        <taxon>Archosauria</taxon>
        <taxon>Dinosauria</taxon>
        <taxon>Saurischia</taxon>
        <taxon>Theropoda</taxon>
        <taxon>Coelurosauria</taxon>
        <taxon>Aves</taxon>
        <taxon>Neognathae</taxon>
        <taxon>Neoaves</taxon>
        <taxon>Charadriiformes</taxon>
        <taxon>Scolopacidae</taxon>
        <taxon>Limosa</taxon>
    </lineage>
</organism>
<dbReference type="EMBL" id="KZ505907">
    <property type="protein sequence ID" value="PKU43398.1"/>
    <property type="molecule type" value="Genomic_DNA"/>
</dbReference>
<name>A0A2I0UBF5_LIMLA</name>
<proteinExistence type="predicted"/>
<reference evidence="2" key="2">
    <citation type="submission" date="2017-12" db="EMBL/GenBank/DDBJ databases">
        <title>Genome sequence of the Bar-tailed Godwit (Limosa lapponica baueri).</title>
        <authorList>
            <person name="Lima N.C.B."/>
            <person name="Parody-Merino A.M."/>
            <person name="Battley P.F."/>
            <person name="Fidler A.E."/>
            <person name="Prosdocimi F."/>
        </authorList>
    </citation>
    <scope>NUCLEOTIDE SEQUENCE [LARGE SCALE GENOMIC DNA]</scope>
</reference>
<reference evidence="2" key="1">
    <citation type="submission" date="2017-11" db="EMBL/GenBank/DDBJ databases">
        <authorList>
            <person name="Lima N.C."/>
            <person name="Parody-Merino A.M."/>
            <person name="Battley P.F."/>
            <person name="Fidler A.E."/>
            <person name="Prosdocimi F."/>
        </authorList>
    </citation>
    <scope>NUCLEOTIDE SEQUENCE [LARGE SCALE GENOMIC DNA]</scope>
</reference>
<dbReference type="Proteomes" id="UP000233556">
    <property type="component" value="Unassembled WGS sequence"/>
</dbReference>
<evidence type="ECO:0000313" key="1">
    <source>
        <dbReference type="EMBL" id="PKU43398.1"/>
    </source>
</evidence>
<accession>A0A2I0UBF5</accession>
<gene>
    <name evidence="1" type="ORF">llap_6304</name>
</gene>
<evidence type="ECO:0000313" key="2">
    <source>
        <dbReference type="Proteomes" id="UP000233556"/>
    </source>
</evidence>
<protein>
    <submittedName>
        <fullName evidence="1">Uncharacterized protein</fullName>
    </submittedName>
</protein>
<dbReference type="AlphaFoldDB" id="A0A2I0UBF5"/>
<sequence>MYTHFMKCQLFRDSSGRRQKGGWTSTSTKLVPTTQQLGQKGVKEGAERVKEGENYLESSCAGKLKEHWRGYGASPAWTSMLRSCSEGPIPVVLVHRRSPRTILGPESWWELTAVMVGTYGSQSRRNVKINDWHLGLIDLAIMEKISYEIHDKLDSVMDIWSDFAQSLQMR</sequence>
<keyword evidence="2" id="KW-1185">Reference proteome</keyword>